<accession>A0A4Y2EWR5</accession>
<proteinExistence type="predicted"/>
<name>A0A4Y2EWR5_ARAVE</name>
<reference evidence="2 3" key="1">
    <citation type="journal article" date="2019" name="Sci. Rep.">
        <title>Orb-weaving spider Araneus ventricosus genome elucidates the spidroin gene catalogue.</title>
        <authorList>
            <person name="Kono N."/>
            <person name="Nakamura H."/>
            <person name="Ohtoshi R."/>
            <person name="Moran D.A.P."/>
            <person name="Shinohara A."/>
            <person name="Yoshida Y."/>
            <person name="Fujiwara M."/>
            <person name="Mori M."/>
            <person name="Tomita M."/>
            <person name="Arakawa K."/>
        </authorList>
    </citation>
    <scope>NUCLEOTIDE SEQUENCE [LARGE SCALE GENOMIC DNA]</scope>
</reference>
<dbReference type="Proteomes" id="UP000499080">
    <property type="component" value="Unassembled WGS sequence"/>
</dbReference>
<keyword evidence="3" id="KW-1185">Reference proteome</keyword>
<dbReference type="AlphaFoldDB" id="A0A4Y2EWR5"/>
<sequence length="87" mass="9371">MSAPRPGYRRVAGSRPGSIEDSACIRTMFMSNLSTAIDLTVPSGRWGAEISTWVSSSDLGSKLRRSSQNSPRGASEGDANLTKLRRL</sequence>
<comment type="caution">
    <text evidence="2">The sequence shown here is derived from an EMBL/GenBank/DDBJ whole genome shotgun (WGS) entry which is preliminary data.</text>
</comment>
<gene>
    <name evidence="2" type="ORF">AVEN_101639_1</name>
</gene>
<organism evidence="2 3">
    <name type="scientific">Araneus ventricosus</name>
    <name type="common">Orbweaver spider</name>
    <name type="synonym">Epeira ventricosa</name>
    <dbReference type="NCBI Taxonomy" id="182803"/>
    <lineage>
        <taxon>Eukaryota</taxon>
        <taxon>Metazoa</taxon>
        <taxon>Ecdysozoa</taxon>
        <taxon>Arthropoda</taxon>
        <taxon>Chelicerata</taxon>
        <taxon>Arachnida</taxon>
        <taxon>Araneae</taxon>
        <taxon>Araneomorphae</taxon>
        <taxon>Entelegynae</taxon>
        <taxon>Araneoidea</taxon>
        <taxon>Araneidae</taxon>
        <taxon>Araneus</taxon>
    </lineage>
</organism>
<evidence type="ECO:0000313" key="2">
    <source>
        <dbReference type="EMBL" id="GBM33311.1"/>
    </source>
</evidence>
<evidence type="ECO:0000256" key="1">
    <source>
        <dbReference type="SAM" id="MobiDB-lite"/>
    </source>
</evidence>
<protein>
    <submittedName>
        <fullName evidence="2">Uncharacterized protein</fullName>
    </submittedName>
</protein>
<evidence type="ECO:0000313" key="3">
    <source>
        <dbReference type="Proteomes" id="UP000499080"/>
    </source>
</evidence>
<dbReference type="EMBL" id="BGPR01000730">
    <property type="protein sequence ID" value="GBM33311.1"/>
    <property type="molecule type" value="Genomic_DNA"/>
</dbReference>
<feature type="region of interest" description="Disordered" evidence="1">
    <location>
        <begin position="57"/>
        <end position="87"/>
    </location>
</feature>